<dbReference type="EMBL" id="KE747839">
    <property type="protein sequence ID" value="RMZ73282.1"/>
    <property type="molecule type" value="Genomic_DNA"/>
</dbReference>
<evidence type="ECO:0000313" key="10">
    <source>
        <dbReference type="Proteomes" id="UP000265663"/>
    </source>
</evidence>
<evidence type="ECO:0000256" key="5">
    <source>
        <dbReference type="ARBA" id="ARBA00023242"/>
    </source>
</evidence>
<evidence type="ECO:0000256" key="1">
    <source>
        <dbReference type="ARBA" id="ARBA00004123"/>
    </source>
</evidence>
<dbReference type="InterPro" id="IPR000011">
    <property type="entry name" value="UBQ/SUMO-activ_enz_E1-like"/>
</dbReference>
<name>A0A3M7MFR3_9PLEO</name>
<dbReference type="GO" id="GO:0005737">
    <property type="term" value="C:cytoplasm"/>
    <property type="evidence" value="ECO:0007669"/>
    <property type="project" value="TreeGrafter"/>
</dbReference>
<gene>
    <name evidence="9" type="ORF">GMOD_00009095</name>
</gene>
<comment type="similarity">
    <text evidence="3">Belongs to the ubiquitin-activating E1 family.</text>
</comment>
<dbReference type="PANTHER" id="PTHR10953">
    <property type="entry name" value="UBIQUITIN-ACTIVATING ENZYME E1"/>
    <property type="match status" value="1"/>
</dbReference>
<dbReference type="InterPro" id="IPR000594">
    <property type="entry name" value="ThiF_NAD_FAD-bd"/>
</dbReference>
<evidence type="ECO:0000256" key="3">
    <source>
        <dbReference type="ARBA" id="ARBA00005673"/>
    </source>
</evidence>
<keyword evidence="10" id="KW-1185">Reference proteome</keyword>
<dbReference type="PRINTS" id="PR01849">
    <property type="entry name" value="UBIQUITINACT"/>
</dbReference>
<evidence type="ECO:0000256" key="4">
    <source>
        <dbReference type="ARBA" id="ARBA00022786"/>
    </source>
</evidence>
<dbReference type="AlphaFoldDB" id="A0A3M7MFR3"/>
<comment type="subcellular location">
    <subcellularLocation>
        <location evidence="1">Nucleus</location>
    </subcellularLocation>
</comment>
<evidence type="ECO:0000259" key="8">
    <source>
        <dbReference type="Pfam" id="PF00899"/>
    </source>
</evidence>
<dbReference type="GO" id="GO:0016925">
    <property type="term" value="P:protein sumoylation"/>
    <property type="evidence" value="ECO:0007669"/>
    <property type="project" value="TreeGrafter"/>
</dbReference>
<protein>
    <recommendedName>
        <fullName evidence="6">Ubiquitin-like 1-activating enzyme E1A</fullName>
    </recommendedName>
</protein>
<evidence type="ECO:0000256" key="6">
    <source>
        <dbReference type="ARBA" id="ARBA00044354"/>
    </source>
</evidence>
<dbReference type="Gene3D" id="3.40.50.720">
    <property type="entry name" value="NAD(P)-binding Rossmann-like Domain"/>
    <property type="match status" value="1"/>
</dbReference>
<dbReference type="InterPro" id="IPR045886">
    <property type="entry name" value="ThiF/MoeB/HesA"/>
</dbReference>
<organism evidence="9 10">
    <name type="scientific">Pyrenophora seminiperda CCB06</name>
    <dbReference type="NCBI Taxonomy" id="1302712"/>
    <lineage>
        <taxon>Eukaryota</taxon>
        <taxon>Fungi</taxon>
        <taxon>Dikarya</taxon>
        <taxon>Ascomycota</taxon>
        <taxon>Pezizomycotina</taxon>
        <taxon>Dothideomycetes</taxon>
        <taxon>Pleosporomycetidae</taxon>
        <taxon>Pleosporales</taxon>
        <taxon>Pleosporineae</taxon>
        <taxon>Pleosporaceae</taxon>
        <taxon>Pyrenophora</taxon>
    </lineage>
</organism>
<feature type="domain" description="THIF-type NAD/FAD binding fold" evidence="8">
    <location>
        <begin position="57"/>
        <end position="384"/>
    </location>
</feature>
<dbReference type="GO" id="GO:0031510">
    <property type="term" value="C:SUMO activating enzyme complex"/>
    <property type="evidence" value="ECO:0007669"/>
    <property type="project" value="TreeGrafter"/>
</dbReference>
<proteinExistence type="inferred from homology"/>
<dbReference type="InterPro" id="IPR035985">
    <property type="entry name" value="Ubiquitin-activating_enz"/>
</dbReference>
<reference evidence="9 10" key="1">
    <citation type="journal article" date="2014" name="PLoS ONE">
        <title>De novo Genome Assembly of the Fungal Plant Pathogen Pyrenophora semeniperda.</title>
        <authorList>
            <person name="Soliai M.M."/>
            <person name="Meyer S.E."/>
            <person name="Udall J.A."/>
            <person name="Elzinga D.E."/>
            <person name="Hermansen R.A."/>
            <person name="Bodily P.M."/>
            <person name="Hart A.A."/>
            <person name="Coleman C.E."/>
        </authorList>
    </citation>
    <scope>NUCLEOTIDE SEQUENCE [LARGE SCALE GENOMIC DNA]</scope>
    <source>
        <strain evidence="9 10">CCB06</strain>
        <tissue evidence="9">Mycelium</tissue>
    </source>
</reference>
<comment type="pathway">
    <text evidence="2">Protein modification; protein sumoylation.</text>
</comment>
<dbReference type="PANTHER" id="PTHR10953:SF162">
    <property type="entry name" value="SUMO-ACTIVATING ENZYME SUBUNIT 1"/>
    <property type="match status" value="1"/>
</dbReference>
<keyword evidence="5" id="KW-0539">Nucleus</keyword>
<dbReference type="CDD" id="cd01492">
    <property type="entry name" value="Aos1_SUMO"/>
    <property type="match status" value="1"/>
</dbReference>
<dbReference type="GO" id="GO:0019948">
    <property type="term" value="F:SUMO activating enzyme activity"/>
    <property type="evidence" value="ECO:0007669"/>
    <property type="project" value="TreeGrafter"/>
</dbReference>
<evidence type="ECO:0000313" key="9">
    <source>
        <dbReference type="EMBL" id="RMZ73282.1"/>
    </source>
</evidence>
<dbReference type="SUPFAM" id="SSF69572">
    <property type="entry name" value="Activating enzymes of the ubiquitin-like proteins"/>
    <property type="match status" value="1"/>
</dbReference>
<keyword evidence="4" id="KW-0833">Ubl conjugation pathway</keyword>
<evidence type="ECO:0000256" key="7">
    <source>
        <dbReference type="SAM" id="MobiDB-lite"/>
    </source>
</evidence>
<feature type="region of interest" description="Disordered" evidence="7">
    <location>
        <begin position="1"/>
        <end position="31"/>
    </location>
</feature>
<evidence type="ECO:0000256" key="2">
    <source>
        <dbReference type="ARBA" id="ARBA00004718"/>
    </source>
</evidence>
<dbReference type="Proteomes" id="UP000265663">
    <property type="component" value="Unassembled WGS sequence"/>
</dbReference>
<dbReference type="Pfam" id="PF00899">
    <property type="entry name" value="ThiF"/>
    <property type="match status" value="1"/>
</dbReference>
<accession>A0A3M7MFR3</accession>
<dbReference type="OrthoDB" id="1708823at2759"/>
<sequence>MSRNKALPRDKMTDITEPPAAPPPVANGALPTEDAAGQTVAAIAEADNISADEIALYDRQIRLWGLQAQQKIRTANILLVCIKALANEIAKNLVLAGIGSITMADHQVVTEEDLGAQFFLTDADVGKNRAEAAAPELRKLNPRVTVKTLTTDIRNEQDANFYAAYDIIIATDMDFMSTSAVNAGARIVKKPFYAGASHGMYGYIFADLVQHNFVIEREKSNRDTQVGPESTTRSVKSVQVKKESGKVVELVSKQELYSPLMLVKDSPLPAEIASNARRLKKVHPLLTCVRALWEYQRNGHGTYPTHTPQDLKLFTTIANVKHQELLLPADTLNADVLRSFLQNLGSELAPVTAFLGGQLAQDVINVLGQREQPIQNLMLFDGEDSAGPVYTLHPIFPDTPLPIMPSIPVEAPVTVL</sequence>